<gene>
    <name evidence="2" type="primary">LOC113699923</name>
</gene>
<dbReference type="Pfam" id="PF14223">
    <property type="entry name" value="Retrotran_gag_2"/>
    <property type="match status" value="1"/>
</dbReference>
<name>A0A6P6TD92_COFAR</name>
<reference evidence="2" key="2">
    <citation type="submission" date="2025-08" db="UniProtKB">
        <authorList>
            <consortium name="RefSeq"/>
        </authorList>
    </citation>
    <scope>IDENTIFICATION</scope>
    <source>
        <tissue evidence="2">Leaves</tissue>
    </source>
</reference>
<dbReference type="RefSeq" id="XP_027076070.1">
    <property type="nucleotide sequence ID" value="XM_027220269.1"/>
</dbReference>
<proteinExistence type="predicted"/>
<dbReference type="GeneID" id="113699923"/>
<evidence type="ECO:0000313" key="2">
    <source>
        <dbReference type="RefSeq" id="XP_027076070.1"/>
    </source>
</evidence>
<keyword evidence="1" id="KW-1185">Reference proteome</keyword>
<accession>A0A6P6TD92</accession>
<sequence>MESAQDSAIKVMNQDFVKLDKLDGTGTNFNRWKDKLMFFPIALKVAYILNLNLPKILAPVEGESEEVTEQRQKREEDEIICRGHILNTLSDSYYDMFQEIRNPREIWAAIEREYTTQKQGTDKFLIKKYFEFKLVDSFSLMDQIHNLQVIVSKLKDYGVEVSESFQVGAIIAKLPPLWNDYQKKLLHTSETLTLSSVLKHLRIEEGPEYFKN</sequence>
<dbReference type="PANTHER" id="PTHR47592:SF31">
    <property type="entry name" value="ZINC FINGER, CCHC-TYPE-RELATED"/>
    <property type="match status" value="1"/>
</dbReference>
<dbReference type="OrthoDB" id="2596766at2759"/>
<protein>
    <submittedName>
        <fullName evidence="2">Uncharacterized protein</fullName>
    </submittedName>
</protein>
<evidence type="ECO:0000313" key="1">
    <source>
        <dbReference type="Proteomes" id="UP001652660"/>
    </source>
</evidence>
<reference evidence="1" key="1">
    <citation type="journal article" date="2025" name="Foods">
        <title>Unveiling the Microbial Signatures of Arabica Coffee Cherries: Insights into Ripeness Specific Diversity, Functional Traits, and Implications for Quality and Safety.</title>
        <authorList>
            <consortium name="RefSeq"/>
            <person name="Tenea G.N."/>
            <person name="Cifuentes V."/>
            <person name="Reyes P."/>
            <person name="Cevallos-Vallejos M."/>
        </authorList>
    </citation>
    <scope>NUCLEOTIDE SEQUENCE [LARGE SCALE GENOMIC DNA]</scope>
</reference>
<organism evidence="1 2">
    <name type="scientific">Coffea arabica</name>
    <name type="common">Arabian coffee</name>
    <dbReference type="NCBI Taxonomy" id="13443"/>
    <lineage>
        <taxon>Eukaryota</taxon>
        <taxon>Viridiplantae</taxon>
        <taxon>Streptophyta</taxon>
        <taxon>Embryophyta</taxon>
        <taxon>Tracheophyta</taxon>
        <taxon>Spermatophyta</taxon>
        <taxon>Magnoliopsida</taxon>
        <taxon>eudicotyledons</taxon>
        <taxon>Gunneridae</taxon>
        <taxon>Pentapetalae</taxon>
        <taxon>asterids</taxon>
        <taxon>lamiids</taxon>
        <taxon>Gentianales</taxon>
        <taxon>Rubiaceae</taxon>
        <taxon>Ixoroideae</taxon>
        <taxon>Gardenieae complex</taxon>
        <taxon>Bertiereae - Coffeeae clade</taxon>
        <taxon>Coffeeae</taxon>
        <taxon>Coffea</taxon>
    </lineage>
</organism>
<dbReference type="AlphaFoldDB" id="A0A6P6TD92"/>
<dbReference type="PANTHER" id="PTHR47592">
    <property type="entry name" value="PBF68 PROTEIN"/>
    <property type="match status" value="1"/>
</dbReference>
<dbReference type="Proteomes" id="UP001652660">
    <property type="component" value="Chromosome 7c"/>
</dbReference>